<evidence type="ECO:0000256" key="6">
    <source>
        <dbReference type="ARBA" id="ARBA00022989"/>
    </source>
</evidence>
<dbReference type="Proteomes" id="UP000006804">
    <property type="component" value="Chromosome"/>
</dbReference>
<evidence type="ECO:0000256" key="5">
    <source>
        <dbReference type="ARBA" id="ARBA00022692"/>
    </source>
</evidence>
<feature type="transmembrane region" description="Helical" evidence="8">
    <location>
        <begin position="274"/>
        <end position="296"/>
    </location>
</feature>
<protein>
    <submittedName>
        <fullName evidence="9">Transport system permease protein</fullName>
    </submittedName>
</protein>
<comment type="similarity">
    <text evidence="2">Belongs to the binding-protein-dependent transport system permease family. FecCD subfamily.</text>
</comment>
<dbReference type="GO" id="GO:0033214">
    <property type="term" value="P:siderophore-iron import into cell"/>
    <property type="evidence" value="ECO:0007669"/>
    <property type="project" value="TreeGrafter"/>
</dbReference>
<dbReference type="OrthoDB" id="9811721at2"/>
<evidence type="ECO:0000256" key="1">
    <source>
        <dbReference type="ARBA" id="ARBA00004651"/>
    </source>
</evidence>
<dbReference type="PANTHER" id="PTHR30472:SF25">
    <property type="entry name" value="ABC TRANSPORTER PERMEASE PROTEIN MJ0876-RELATED"/>
    <property type="match status" value="1"/>
</dbReference>
<dbReference type="HOGENOM" id="CLU_013016_0_1_0"/>
<reference evidence="9 10" key="1">
    <citation type="submission" date="2010-11" db="EMBL/GenBank/DDBJ databases">
        <title>The complete genome of Thermotoga thermarum DSM 5069.</title>
        <authorList>
            <consortium name="US DOE Joint Genome Institute (JGI-PGF)"/>
            <person name="Lucas S."/>
            <person name="Copeland A."/>
            <person name="Lapidus A."/>
            <person name="Bruce D."/>
            <person name="Goodwin L."/>
            <person name="Pitluck S."/>
            <person name="Kyrpides N."/>
            <person name="Mavromatis K."/>
            <person name="Ivanova N."/>
            <person name="Zeytun A."/>
            <person name="Brettin T."/>
            <person name="Detter J.C."/>
            <person name="Tapia R."/>
            <person name="Han C."/>
            <person name="Land M."/>
            <person name="Hauser L."/>
            <person name="Markowitz V."/>
            <person name="Cheng J.-F."/>
            <person name="Hugenholtz P."/>
            <person name="Woyke T."/>
            <person name="Wu D."/>
            <person name="Spring S."/>
            <person name="Schroeder M."/>
            <person name="Brambilla E."/>
            <person name="Klenk H.-P."/>
            <person name="Eisen J.A."/>
        </authorList>
    </citation>
    <scope>NUCLEOTIDE SEQUENCE [LARGE SCALE GENOMIC DNA]</scope>
    <source>
        <strain evidence="9 10">DSM 5069</strain>
    </source>
</reference>
<evidence type="ECO:0000256" key="7">
    <source>
        <dbReference type="ARBA" id="ARBA00023136"/>
    </source>
</evidence>
<keyword evidence="10" id="KW-1185">Reference proteome</keyword>
<dbReference type="InterPro" id="IPR000522">
    <property type="entry name" value="ABC_transptr_permease_BtuC"/>
</dbReference>
<dbReference type="InterPro" id="IPR037294">
    <property type="entry name" value="ABC_BtuC-like"/>
</dbReference>
<evidence type="ECO:0000256" key="2">
    <source>
        <dbReference type="ARBA" id="ARBA00007935"/>
    </source>
</evidence>
<dbReference type="Pfam" id="PF01032">
    <property type="entry name" value="FecCD"/>
    <property type="match status" value="1"/>
</dbReference>
<feature type="transmembrane region" description="Helical" evidence="8">
    <location>
        <begin position="232"/>
        <end position="262"/>
    </location>
</feature>
<dbReference type="CDD" id="cd06550">
    <property type="entry name" value="TM_ABC_iron-siderophores_like"/>
    <property type="match status" value="1"/>
</dbReference>
<dbReference type="STRING" id="688269.Theth_0985"/>
<dbReference type="FunFam" id="1.10.3470.10:FF:000001">
    <property type="entry name" value="Vitamin B12 ABC transporter permease BtuC"/>
    <property type="match status" value="1"/>
</dbReference>
<feature type="transmembrane region" description="Helical" evidence="8">
    <location>
        <begin position="52"/>
        <end position="72"/>
    </location>
</feature>
<feature type="transmembrane region" description="Helical" evidence="8">
    <location>
        <begin position="302"/>
        <end position="320"/>
    </location>
</feature>
<name>F7YYN6_9THEM</name>
<dbReference type="RefSeq" id="WP_013932288.1">
    <property type="nucleotide sequence ID" value="NC_015707.1"/>
</dbReference>
<dbReference type="EMBL" id="CP002351">
    <property type="protein sequence ID" value="AEH51068.1"/>
    <property type="molecule type" value="Genomic_DNA"/>
</dbReference>
<comment type="subcellular location">
    <subcellularLocation>
        <location evidence="1">Cell membrane</location>
        <topology evidence="1">Multi-pass membrane protein</topology>
    </subcellularLocation>
</comment>
<dbReference type="eggNOG" id="COG0609">
    <property type="taxonomic scope" value="Bacteria"/>
</dbReference>
<keyword evidence="5 8" id="KW-0812">Transmembrane</keyword>
<gene>
    <name evidence="9" type="ORF">Theth_0985</name>
</gene>
<accession>F7YYN6</accession>
<evidence type="ECO:0000256" key="3">
    <source>
        <dbReference type="ARBA" id="ARBA00022448"/>
    </source>
</evidence>
<dbReference type="PANTHER" id="PTHR30472">
    <property type="entry name" value="FERRIC ENTEROBACTIN TRANSPORT SYSTEM PERMEASE PROTEIN"/>
    <property type="match status" value="1"/>
</dbReference>
<organism evidence="9 10">
    <name type="scientific">Pseudothermotoga thermarum DSM 5069</name>
    <dbReference type="NCBI Taxonomy" id="688269"/>
    <lineage>
        <taxon>Bacteria</taxon>
        <taxon>Thermotogati</taxon>
        <taxon>Thermotogota</taxon>
        <taxon>Thermotogae</taxon>
        <taxon>Thermotogales</taxon>
        <taxon>Thermotogaceae</taxon>
        <taxon>Pseudothermotoga</taxon>
    </lineage>
</organism>
<dbReference type="KEGG" id="tta:Theth_0985"/>
<keyword evidence="6 8" id="KW-1133">Transmembrane helix</keyword>
<sequence length="327" mass="34970" precursor="true">MKWRILAAAVLLFATIVLCSMFGTVKMSFKDFSEAFFFRQGRWVKILWDVRLPRVVLSVVAGAGLAAVGGVLQGLLRNPLVDPYLLGVSSGASFGAVLSLLLASYYGYSIVLRLPIISFSFAVLASSLALILARRNGTTPTTDLILSGVLMSILFSSGTIVAILLVRKTFTNAHIWLYGTFSGVGWKDIPIPLISTAAFVLLSVGFSESLNAIALGETQAKISGVNVEFVKLLIYIIGSFTTASIVSVTGTIGFVGLITPHVVRRLFGSNHKILIPLSSIIGGIFLCICDTFARTILSPSELPIGVVTAFVGTPVMLFIMKRGASRE</sequence>
<evidence type="ECO:0000256" key="8">
    <source>
        <dbReference type="SAM" id="Phobius"/>
    </source>
</evidence>
<proteinExistence type="inferred from homology"/>
<dbReference type="Gene3D" id="1.10.3470.10">
    <property type="entry name" value="ABC transporter involved in vitamin B12 uptake, BtuC"/>
    <property type="match status" value="1"/>
</dbReference>
<feature type="transmembrane region" description="Helical" evidence="8">
    <location>
        <begin position="84"/>
        <end position="106"/>
    </location>
</feature>
<feature type="transmembrane region" description="Helical" evidence="8">
    <location>
        <begin position="112"/>
        <end position="132"/>
    </location>
</feature>
<keyword evidence="4" id="KW-1003">Cell membrane</keyword>
<dbReference type="AlphaFoldDB" id="F7YYN6"/>
<dbReference type="GO" id="GO:0022857">
    <property type="term" value="F:transmembrane transporter activity"/>
    <property type="evidence" value="ECO:0007669"/>
    <property type="project" value="InterPro"/>
</dbReference>
<evidence type="ECO:0000313" key="9">
    <source>
        <dbReference type="EMBL" id="AEH51068.1"/>
    </source>
</evidence>
<evidence type="ECO:0000313" key="10">
    <source>
        <dbReference type="Proteomes" id="UP000006804"/>
    </source>
</evidence>
<dbReference type="PATRIC" id="fig|688269.3.peg.1009"/>
<keyword evidence="3" id="KW-0813">Transport</keyword>
<keyword evidence="7 8" id="KW-0472">Membrane</keyword>
<evidence type="ECO:0000256" key="4">
    <source>
        <dbReference type="ARBA" id="ARBA00022475"/>
    </source>
</evidence>
<dbReference type="SUPFAM" id="SSF81345">
    <property type="entry name" value="ABC transporter involved in vitamin B12 uptake, BtuC"/>
    <property type="match status" value="1"/>
</dbReference>
<feature type="transmembrane region" description="Helical" evidence="8">
    <location>
        <begin position="144"/>
        <end position="166"/>
    </location>
</feature>
<dbReference type="GO" id="GO:0005886">
    <property type="term" value="C:plasma membrane"/>
    <property type="evidence" value="ECO:0007669"/>
    <property type="project" value="UniProtKB-SubCell"/>
</dbReference>